<feature type="domain" description="HTH myb-type" evidence="7">
    <location>
        <begin position="9"/>
        <end position="65"/>
    </location>
</feature>
<evidence type="ECO:0000256" key="1">
    <source>
        <dbReference type="ARBA" id="ARBA00004123"/>
    </source>
</evidence>
<keyword evidence="9" id="KW-1185">Reference proteome</keyword>
<feature type="compositionally biased region" description="Polar residues" evidence="5">
    <location>
        <begin position="217"/>
        <end position="226"/>
    </location>
</feature>
<keyword evidence="2" id="KW-0677">Repeat</keyword>
<dbReference type="PANTHER" id="PTHR10641">
    <property type="entry name" value="MYB FAMILY TRANSCRIPTION FACTOR"/>
    <property type="match status" value="1"/>
</dbReference>
<proteinExistence type="predicted"/>
<comment type="subcellular location">
    <subcellularLocation>
        <location evidence="1">Nucleus</location>
    </subcellularLocation>
</comment>
<dbReference type="PROSITE" id="PS51294">
    <property type="entry name" value="HTH_MYB"/>
    <property type="match status" value="2"/>
</dbReference>
<dbReference type="InterPro" id="IPR015495">
    <property type="entry name" value="Myb_TF_plants"/>
</dbReference>
<dbReference type="PROSITE" id="PS50090">
    <property type="entry name" value="MYB_LIKE"/>
    <property type="match status" value="2"/>
</dbReference>
<comment type="caution">
    <text evidence="8">The sequence shown here is derived from an EMBL/GenBank/DDBJ whole genome shotgun (WGS) entry which is preliminary data.</text>
</comment>
<feature type="region of interest" description="Disordered" evidence="5">
    <location>
        <begin position="202"/>
        <end position="226"/>
    </location>
</feature>
<name>A0AAP0J218_9MAGN</name>
<dbReference type="GO" id="GO:0003677">
    <property type="term" value="F:DNA binding"/>
    <property type="evidence" value="ECO:0007669"/>
    <property type="project" value="UniProtKB-KW"/>
</dbReference>
<dbReference type="GO" id="GO:0005634">
    <property type="term" value="C:nucleus"/>
    <property type="evidence" value="ECO:0007669"/>
    <property type="project" value="UniProtKB-SubCell"/>
</dbReference>
<feature type="domain" description="Myb-like" evidence="6">
    <location>
        <begin position="9"/>
        <end position="61"/>
    </location>
</feature>
<dbReference type="InterPro" id="IPR001005">
    <property type="entry name" value="SANT/Myb"/>
</dbReference>
<dbReference type="Gene3D" id="1.10.10.60">
    <property type="entry name" value="Homeodomain-like"/>
    <property type="match status" value="2"/>
</dbReference>
<protein>
    <submittedName>
        <fullName evidence="8">Uncharacterized protein</fullName>
    </submittedName>
</protein>
<dbReference type="InterPro" id="IPR017930">
    <property type="entry name" value="Myb_dom"/>
</dbReference>
<keyword evidence="4" id="KW-0539">Nucleus</keyword>
<evidence type="ECO:0000256" key="3">
    <source>
        <dbReference type="ARBA" id="ARBA00023125"/>
    </source>
</evidence>
<gene>
    <name evidence="8" type="ORF">Scep_013768</name>
</gene>
<organism evidence="8 9">
    <name type="scientific">Stephania cephalantha</name>
    <dbReference type="NCBI Taxonomy" id="152367"/>
    <lineage>
        <taxon>Eukaryota</taxon>
        <taxon>Viridiplantae</taxon>
        <taxon>Streptophyta</taxon>
        <taxon>Embryophyta</taxon>
        <taxon>Tracheophyta</taxon>
        <taxon>Spermatophyta</taxon>
        <taxon>Magnoliopsida</taxon>
        <taxon>Ranunculales</taxon>
        <taxon>Menispermaceae</taxon>
        <taxon>Menispermoideae</taxon>
        <taxon>Cissampelideae</taxon>
        <taxon>Stephania</taxon>
    </lineage>
</organism>
<feature type="domain" description="Myb-like" evidence="6">
    <location>
        <begin position="62"/>
        <end position="112"/>
    </location>
</feature>
<dbReference type="AlphaFoldDB" id="A0AAP0J218"/>
<keyword evidence="3" id="KW-0238">DNA-binding</keyword>
<feature type="domain" description="HTH myb-type" evidence="7">
    <location>
        <begin position="66"/>
        <end position="116"/>
    </location>
</feature>
<dbReference type="SMART" id="SM00717">
    <property type="entry name" value="SANT"/>
    <property type="match status" value="2"/>
</dbReference>
<dbReference type="CDD" id="cd00167">
    <property type="entry name" value="SANT"/>
    <property type="match status" value="2"/>
</dbReference>
<evidence type="ECO:0000259" key="7">
    <source>
        <dbReference type="PROSITE" id="PS51294"/>
    </source>
</evidence>
<dbReference type="PANTHER" id="PTHR10641:SF1152">
    <property type="entry name" value="TRANSCRIPTION FACTOR MYB60"/>
    <property type="match status" value="1"/>
</dbReference>
<dbReference type="EMBL" id="JBBNAG010000006">
    <property type="protein sequence ID" value="KAK9124922.1"/>
    <property type="molecule type" value="Genomic_DNA"/>
</dbReference>
<evidence type="ECO:0000256" key="4">
    <source>
        <dbReference type="ARBA" id="ARBA00023242"/>
    </source>
</evidence>
<evidence type="ECO:0000313" key="8">
    <source>
        <dbReference type="EMBL" id="KAK9124922.1"/>
    </source>
</evidence>
<accession>A0AAP0J218</accession>
<evidence type="ECO:0000256" key="2">
    <source>
        <dbReference type="ARBA" id="ARBA00022737"/>
    </source>
</evidence>
<dbReference type="Proteomes" id="UP001419268">
    <property type="component" value="Unassembled WGS sequence"/>
</dbReference>
<reference evidence="8 9" key="1">
    <citation type="submission" date="2024-01" db="EMBL/GenBank/DDBJ databases">
        <title>Genome assemblies of Stephania.</title>
        <authorList>
            <person name="Yang L."/>
        </authorList>
    </citation>
    <scope>NUCLEOTIDE SEQUENCE [LARGE SCALE GENOMIC DNA]</scope>
    <source>
        <strain evidence="8">JXDWG</strain>
        <tissue evidence="8">Leaf</tissue>
    </source>
</reference>
<dbReference type="FunFam" id="1.10.10.60:FF:000001">
    <property type="entry name" value="MYB-related transcription factor"/>
    <property type="match status" value="1"/>
</dbReference>
<sequence>MGRPPCCDKVGIKKGPWTPEEDIVLVSYIQDHGPGNWRSVPTTTGLLRCSKSCRLRWTNYLRPGIKRGNFTSHEEGMIVHLQALLGNKWAAIASYLPQRTDNDIKNYWNTHLKKKIKRFQSVLDIHKMASDSTKSTTTSTTTRHQFLNKNHIQKRSYDMTTTTTTTTDRSPSILKLNQSSNYSYASSTENISRLLEGWMKSGPKTKAKEKEQEETSSNDNNNVQGNMNKHVQSQEISISSDDQLNITSEDLHYSFLSFENVDSIGPLIGSHQLDVMSTNEKLSFILDSKHKLENNQQQPPLSMLETWLLDEAQGQGEEMMELSPMSDEFNNF</sequence>
<dbReference type="GO" id="GO:0009733">
    <property type="term" value="P:response to auxin"/>
    <property type="evidence" value="ECO:0007669"/>
    <property type="project" value="TreeGrafter"/>
</dbReference>
<dbReference type="SUPFAM" id="SSF46689">
    <property type="entry name" value="Homeodomain-like"/>
    <property type="match status" value="1"/>
</dbReference>
<evidence type="ECO:0000256" key="5">
    <source>
        <dbReference type="SAM" id="MobiDB-lite"/>
    </source>
</evidence>
<evidence type="ECO:0000313" key="9">
    <source>
        <dbReference type="Proteomes" id="UP001419268"/>
    </source>
</evidence>
<dbReference type="InterPro" id="IPR009057">
    <property type="entry name" value="Homeodomain-like_sf"/>
</dbReference>
<evidence type="ECO:0000259" key="6">
    <source>
        <dbReference type="PROSITE" id="PS50090"/>
    </source>
</evidence>
<dbReference type="Pfam" id="PF00249">
    <property type="entry name" value="Myb_DNA-binding"/>
    <property type="match status" value="2"/>
</dbReference>